<keyword evidence="6" id="KW-0186">Copper</keyword>
<dbReference type="KEGG" id="yro:CH64_831"/>
<keyword evidence="2 6" id="KW-1003">Cell membrane</keyword>
<feature type="transmembrane region" description="Helical" evidence="6">
    <location>
        <begin position="12"/>
        <end position="32"/>
    </location>
</feature>
<gene>
    <name evidence="9" type="primary">yebZ</name>
    <name evidence="8" type="ORF">CH64_831</name>
    <name evidence="9" type="ORF">ERS008555_00005</name>
</gene>
<dbReference type="EMBL" id="CP009787">
    <property type="protein sequence ID" value="AJJ12047.1"/>
    <property type="molecule type" value="Genomic_DNA"/>
</dbReference>
<sequence length="294" mass="32529">MSLAALFVLCRFLHFGAVMLMFGISIFTALLAPDPFSSILKNRLSPLLIFSTFLGLISAVGLLAIQAGMMGDGWVDTYRLSVWWAVFSTRFGQVWQWHLGLSILSMWLVLLDSTRVHARLMVICSAVLLASLAFTGHAAMHDGILGWAHQVNQIIHLLSAGYWLGCLPPLLICLAYTRKSDVKFEAITTLIRFSSWGHWAVALVLATGVINSIILLQETPLTLTSTYQMLLFNKVVLVLFMIVIALVNRYLIVPMLRQLPTKAHYWLVVNSCAEIILGAGVLLLVSIFATMAPV</sequence>
<comment type="subcellular location">
    <subcellularLocation>
        <location evidence="6">Cell inner membrane</location>
        <topology evidence="6">Multi-pass membrane protein</topology>
    </subcellularLocation>
    <subcellularLocation>
        <location evidence="1">Cell membrane</location>
        <topology evidence="1">Multi-pass membrane protein</topology>
    </subcellularLocation>
</comment>
<dbReference type="Proteomes" id="UP000042054">
    <property type="component" value="Unassembled WGS sequence"/>
</dbReference>
<comment type="similarity">
    <text evidence="6">Belongs to the CopD family.</text>
</comment>
<dbReference type="Pfam" id="PF05425">
    <property type="entry name" value="CopD"/>
    <property type="match status" value="1"/>
</dbReference>
<dbReference type="InterPro" id="IPR008457">
    <property type="entry name" value="Cu-R_CopD_dom"/>
</dbReference>
<evidence type="ECO:0000256" key="5">
    <source>
        <dbReference type="ARBA" id="ARBA00023136"/>
    </source>
</evidence>
<dbReference type="GO" id="GO:0046688">
    <property type="term" value="P:response to copper ion"/>
    <property type="evidence" value="ECO:0007669"/>
    <property type="project" value="UniProtKB-UniRule"/>
</dbReference>
<feature type="transmembrane region" description="Helical" evidence="6">
    <location>
        <begin position="235"/>
        <end position="253"/>
    </location>
</feature>
<keyword evidence="6" id="KW-0997">Cell inner membrane</keyword>
<evidence type="ECO:0000256" key="6">
    <source>
        <dbReference type="RuleBase" id="RU369037"/>
    </source>
</evidence>
<organism evidence="9 11">
    <name type="scientific">Yersinia rohdei</name>
    <dbReference type="NCBI Taxonomy" id="29485"/>
    <lineage>
        <taxon>Bacteria</taxon>
        <taxon>Pseudomonadati</taxon>
        <taxon>Pseudomonadota</taxon>
        <taxon>Gammaproteobacteria</taxon>
        <taxon>Enterobacterales</taxon>
        <taxon>Yersiniaceae</taxon>
        <taxon>Yersinia</taxon>
    </lineage>
</organism>
<evidence type="ECO:0000313" key="9">
    <source>
        <dbReference type="EMBL" id="CQI87685.1"/>
    </source>
</evidence>
<feature type="domain" description="Copper resistance protein D" evidence="7">
    <location>
        <begin position="189"/>
        <end position="287"/>
    </location>
</feature>
<keyword evidence="3 6" id="KW-0812">Transmembrane</keyword>
<protein>
    <recommendedName>
        <fullName evidence="6">Copper resistance protein D</fullName>
    </recommendedName>
</protein>
<keyword evidence="5 6" id="KW-0472">Membrane</keyword>
<evidence type="ECO:0000256" key="3">
    <source>
        <dbReference type="ARBA" id="ARBA00022692"/>
    </source>
</evidence>
<dbReference type="AlphaFoldDB" id="A0A0U1HM91"/>
<dbReference type="NCBIfam" id="NF033808">
    <property type="entry name" value="copper_CopD"/>
    <property type="match status" value="1"/>
</dbReference>
<feature type="transmembrane region" description="Helical" evidence="6">
    <location>
        <begin position="196"/>
        <end position="215"/>
    </location>
</feature>
<evidence type="ECO:0000256" key="4">
    <source>
        <dbReference type="ARBA" id="ARBA00022989"/>
    </source>
</evidence>
<dbReference type="OrthoDB" id="7032707at2"/>
<feature type="transmembrane region" description="Helical" evidence="6">
    <location>
        <begin position="94"/>
        <end position="111"/>
    </location>
</feature>
<dbReference type="STRING" id="29485.CH64_831"/>
<name>A0A0U1HM91_YERRO</name>
<proteinExistence type="inferred from homology"/>
<reference evidence="9 11" key="2">
    <citation type="submission" date="2015-03" db="EMBL/GenBank/DDBJ databases">
        <authorList>
            <person name="Murphy D."/>
        </authorList>
    </citation>
    <scope>NUCLEOTIDE SEQUENCE [LARGE SCALE GENOMIC DNA]</scope>
    <source>
        <strain evidence="9 11">68/02</strain>
    </source>
</reference>
<dbReference type="EMBL" id="CTKE01000001">
    <property type="protein sequence ID" value="CQI87685.1"/>
    <property type="molecule type" value="Genomic_DNA"/>
</dbReference>
<feature type="transmembrane region" description="Helical" evidence="6">
    <location>
        <begin position="118"/>
        <end position="139"/>
    </location>
</feature>
<comment type="function">
    <text evidence="6">Involved in copper resistance.</text>
</comment>
<accession>A0A0U1HM91</accession>
<dbReference type="Proteomes" id="UP000031914">
    <property type="component" value="Chromosome"/>
</dbReference>
<feature type="transmembrane region" description="Helical" evidence="6">
    <location>
        <begin position="265"/>
        <end position="289"/>
    </location>
</feature>
<evidence type="ECO:0000256" key="2">
    <source>
        <dbReference type="ARBA" id="ARBA00022475"/>
    </source>
</evidence>
<feature type="transmembrane region" description="Helical" evidence="6">
    <location>
        <begin position="44"/>
        <end position="65"/>
    </location>
</feature>
<dbReference type="InterPro" id="IPR032694">
    <property type="entry name" value="CopC/D"/>
</dbReference>
<keyword evidence="10" id="KW-1185">Reference proteome</keyword>
<evidence type="ECO:0000256" key="1">
    <source>
        <dbReference type="ARBA" id="ARBA00004651"/>
    </source>
</evidence>
<dbReference type="GO" id="GO:0006825">
    <property type="term" value="P:copper ion transport"/>
    <property type="evidence" value="ECO:0007669"/>
    <property type="project" value="InterPro"/>
</dbReference>
<evidence type="ECO:0000313" key="10">
    <source>
        <dbReference type="Proteomes" id="UP000031914"/>
    </source>
</evidence>
<dbReference type="InterPro" id="IPR047689">
    <property type="entry name" value="CopD"/>
</dbReference>
<dbReference type="GO" id="GO:0005886">
    <property type="term" value="C:plasma membrane"/>
    <property type="evidence" value="ECO:0007669"/>
    <property type="project" value="UniProtKB-SubCell"/>
</dbReference>
<dbReference type="PANTHER" id="PTHR34820:SF4">
    <property type="entry name" value="INNER MEMBRANE PROTEIN YEBZ"/>
    <property type="match status" value="1"/>
</dbReference>
<dbReference type="PANTHER" id="PTHR34820">
    <property type="entry name" value="INNER MEMBRANE PROTEIN YEBZ"/>
    <property type="match status" value="1"/>
</dbReference>
<dbReference type="RefSeq" id="WP_004713111.1">
    <property type="nucleotide sequence ID" value="NZ_CABIHQ010000011.1"/>
</dbReference>
<reference evidence="8 10" key="1">
    <citation type="journal article" date="2015" name="Genome Announc.">
        <title>Thirty-Two Complete Genome Assemblies of Nine Yersinia Species, Including Y. pestis, Y. pseudotuberculosis, and Y. enterocolitica.</title>
        <authorList>
            <person name="Johnson S.L."/>
            <person name="Daligault H.E."/>
            <person name="Davenport K.W."/>
            <person name="Jaissle J."/>
            <person name="Frey K.G."/>
            <person name="Ladner J.T."/>
            <person name="Broomall S.M."/>
            <person name="Bishop-Lilly K.A."/>
            <person name="Bruce D.C."/>
            <person name="Coyne S.R."/>
            <person name="Gibbons H.S."/>
            <person name="Lo C.C."/>
            <person name="Munk A.C."/>
            <person name="Rosenzweig C.N."/>
            <person name="Koroleva G.I."/>
            <person name="Palacios G.F."/>
            <person name="Redden C.L."/>
            <person name="Xu Y."/>
            <person name="Minogue T.D."/>
            <person name="Chain P.S."/>
        </authorList>
    </citation>
    <scope>NUCLEOTIDE SEQUENCE [LARGE SCALE GENOMIC DNA]</scope>
    <source>
        <strain evidence="8 10">YRA</strain>
    </source>
</reference>
<evidence type="ECO:0000313" key="11">
    <source>
        <dbReference type="Proteomes" id="UP000042054"/>
    </source>
</evidence>
<feature type="transmembrane region" description="Helical" evidence="6">
    <location>
        <begin position="154"/>
        <end position="176"/>
    </location>
</feature>
<dbReference type="GeneID" id="45566172"/>
<keyword evidence="4 6" id="KW-1133">Transmembrane helix</keyword>
<evidence type="ECO:0000259" key="7">
    <source>
        <dbReference type="Pfam" id="PF05425"/>
    </source>
</evidence>
<evidence type="ECO:0000313" key="8">
    <source>
        <dbReference type="EMBL" id="AJJ12047.1"/>
    </source>
</evidence>